<reference evidence="1 2" key="1">
    <citation type="submission" date="2021-08" db="EMBL/GenBank/DDBJ databases">
        <title>Lysobacter sp. strain CJ11 Genome sequencing and assembly.</title>
        <authorList>
            <person name="Kim I."/>
        </authorList>
    </citation>
    <scope>NUCLEOTIDE SEQUENCE [LARGE SCALE GENOMIC DNA]</scope>
    <source>
        <strain evidence="1 2">CJ11</strain>
    </source>
</reference>
<sequence length="108" mass="11441">MSNKFEDLASVAGDMAEKLGGNLKNGLPGKAMKWVETGAALTALRTGSRIGLRFARRNPVLAVAALAGAGALMYATRRAQQKKLEAGEVIEGKSKRVTARKISRAKSE</sequence>
<evidence type="ECO:0000313" key="1">
    <source>
        <dbReference type="EMBL" id="QYR53156.1"/>
    </source>
</evidence>
<accession>A0ABX8WQP2</accession>
<evidence type="ECO:0008006" key="3">
    <source>
        <dbReference type="Google" id="ProtNLM"/>
    </source>
</evidence>
<proteinExistence type="predicted"/>
<dbReference type="RefSeq" id="WP_220379974.1">
    <property type="nucleotide sequence ID" value="NZ_CP080544.1"/>
</dbReference>
<dbReference type="Proteomes" id="UP000824755">
    <property type="component" value="Chromosome"/>
</dbReference>
<evidence type="ECO:0000313" key="2">
    <source>
        <dbReference type="Proteomes" id="UP000824755"/>
    </source>
</evidence>
<dbReference type="EMBL" id="CP080544">
    <property type="protein sequence ID" value="QYR53156.1"/>
    <property type="molecule type" value="Genomic_DNA"/>
</dbReference>
<name>A0ABX8WQP2_9GAMM</name>
<organism evidence="1 2">
    <name type="scientific">Lysobacter soyae</name>
    <dbReference type="NCBI Taxonomy" id="2764185"/>
    <lineage>
        <taxon>Bacteria</taxon>
        <taxon>Pseudomonadati</taxon>
        <taxon>Pseudomonadota</taxon>
        <taxon>Gammaproteobacteria</taxon>
        <taxon>Lysobacterales</taxon>
        <taxon>Lysobacteraceae</taxon>
        <taxon>Lysobacter</taxon>
    </lineage>
</organism>
<keyword evidence="2" id="KW-1185">Reference proteome</keyword>
<gene>
    <name evidence="1" type="ORF">H8L67_01125</name>
</gene>
<protein>
    <recommendedName>
        <fullName evidence="3">DUF883 family protein</fullName>
    </recommendedName>
</protein>